<dbReference type="AlphaFoldDB" id="A0A8X6P3L5"/>
<name>A0A8X6P3L5_NEPPI</name>
<evidence type="ECO:0000256" key="1">
    <source>
        <dbReference type="SAM" id="MobiDB-lite"/>
    </source>
</evidence>
<dbReference type="Proteomes" id="UP000887013">
    <property type="component" value="Unassembled WGS sequence"/>
</dbReference>
<comment type="caution">
    <text evidence="2">The sequence shown here is derived from an EMBL/GenBank/DDBJ whole genome shotgun (WGS) entry which is preliminary data.</text>
</comment>
<evidence type="ECO:0000313" key="2">
    <source>
        <dbReference type="EMBL" id="GFT46414.1"/>
    </source>
</evidence>
<proteinExistence type="predicted"/>
<organism evidence="2 3">
    <name type="scientific">Nephila pilipes</name>
    <name type="common">Giant wood spider</name>
    <name type="synonym">Nephila maculata</name>
    <dbReference type="NCBI Taxonomy" id="299642"/>
    <lineage>
        <taxon>Eukaryota</taxon>
        <taxon>Metazoa</taxon>
        <taxon>Ecdysozoa</taxon>
        <taxon>Arthropoda</taxon>
        <taxon>Chelicerata</taxon>
        <taxon>Arachnida</taxon>
        <taxon>Araneae</taxon>
        <taxon>Araneomorphae</taxon>
        <taxon>Entelegynae</taxon>
        <taxon>Araneoidea</taxon>
        <taxon>Nephilidae</taxon>
        <taxon>Nephila</taxon>
    </lineage>
</organism>
<protein>
    <submittedName>
        <fullName evidence="2">Uncharacterized protein</fullName>
    </submittedName>
</protein>
<evidence type="ECO:0000313" key="3">
    <source>
        <dbReference type="Proteomes" id="UP000887013"/>
    </source>
</evidence>
<gene>
    <name evidence="2" type="ORF">NPIL_405001</name>
</gene>
<accession>A0A8X6P3L5</accession>
<feature type="region of interest" description="Disordered" evidence="1">
    <location>
        <begin position="1"/>
        <end position="22"/>
    </location>
</feature>
<reference evidence="2" key="1">
    <citation type="submission" date="2020-08" db="EMBL/GenBank/DDBJ databases">
        <title>Multicomponent nature underlies the extraordinary mechanical properties of spider dragline silk.</title>
        <authorList>
            <person name="Kono N."/>
            <person name="Nakamura H."/>
            <person name="Mori M."/>
            <person name="Yoshida Y."/>
            <person name="Ohtoshi R."/>
            <person name="Malay A.D."/>
            <person name="Moran D.A.P."/>
            <person name="Tomita M."/>
            <person name="Numata K."/>
            <person name="Arakawa K."/>
        </authorList>
    </citation>
    <scope>NUCLEOTIDE SEQUENCE</scope>
</reference>
<sequence>MIIKKFKDQQTSLSNRRKDESSPAWLHAEVSEFYDTHDFETKEIAILPIQIKILAHCETAKHPKLRNIRMLKKRDGISLSQLHVHKEMKVKESDHRLLKD</sequence>
<keyword evidence="3" id="KW-1185">Reference proteome</keyword>
<dbReference type="EMBL" id="BMAW01064684">
    <property type="protein sequence ID" value="GFT46414.1"/>
    <property type="molecule type" value="Genomic_DNA"/>
</dbReference>